<protein>
    <submittedName>
        <fullName evidence="2">Uncharacterized protein</fullName>
    </submittedName>
</protein>
<evidence type="ECO:0000313" key="2">
    <source>
        <dbReference type="EMBL" id="SVC27184.1"/>
    </source>
</evidence>
<gene>
    <name evidence="2" type="ORF">METZ01_LOCUS280038</name>
</gene>
<evidence type="ECO:0000256" key="1">
    <source>
        <dbReference type="SAM" id="Phobius"/>
    </source>
</evidence>
<feature type="non-terminal residue" evidence="2">
    <location>
        <position position="144"/>
    </location>
</feature>
<feature type="transmembrane region" description="Helical" evidence="1">
    <location>
        <begin position="12"/>
        <end position="31"/>
    </location>
</feature>
<accession>A0A382KQR2</accession>
<keyword evidence="1" id="KW-0812">Transmembrane</keyword>
<organism evidence="2">
    <name type="scientific">marine metagenome</name>
    <dbReference type="NCBI Taxonomy" id="408172"/>
    <lineage>
        <taxon>unclassified sequences</taxon>
        <taxon>metagenomes</taxon>
        <taxon>ecological metagenomes</taxon>
    </lineage>
</organism>
<reference evidence="2" key="1">
    <citation type="submission" date="2018-05" db="EMBL/GenBank/DDBJ databases">
        <authorList>
            <person name="Lanie J.A."/>
            <person name="Ng W.-L."/>
            <person name="Kazmierczak K.M."/>
            <person name="Andrzejewski T.M."/>
            <person name="Davidsen T.M."/>
            <person name="Wayne K.J."/>
            <person name="Tettelin H."/>
            <person name="Glass J.I."/>
            <person name="Rusch D."/>
            <person name="Podicherti R."/>
            <person name="Tsui H.-C.T."/>
            <person name="Winkler M.E."/>
        </authorList>
    </citation>
    <scope>NUCLEOTIDE SEQUENCE</scope>
</reference>
<keyword evidence="1" id="KW-0472">Membrane</keyword>
<name>A0A382KQR2_9ZZZZ</name>
<dbReference type="AlphaFoldDB" id="A0A382KQR2"/>
<proteinExistence type="predicted"/>
<keyword evidence="1" id="KW-1133">Transmembrane helix</keyword>
<sequence length="144" mass="14719">MNNELGRKLTSLTLMTIMFAGGITVAGASFMPMAEMPEAIATHGSSSGTLSVSSTHIMGGAVLGITISDPAIGATDQQITPPSVSLGSNSIDMTQMSDGTWVAYVVDHETSINLQGRNGGENSESSAGFEYGIMCDAGLGAQKV</sequence>
<dbReference type="EMBL" id="UINC01082431">
    <property type="protein sequence ID" value="SVC27184.1"/>
    <property type="molecule type" value="Genomic_DNA"/>
</dbReference>